<evidence type="ECO:0000256" key="3">
    <source>
        <dbReference type="ARBA" id="ARBA00022552"/>
    </source>
</evidence>
<feature type="compositionally biased region" description="Basic residues" evidence="9">
    <location>
        <begin position="822"/>
        <end position="849"/>
    </location>
</feature>
<feature type="region of interest" description="Disordered" evidence="9">
    <location>
        <begin position="332"/>
        <end position="353"/>
    </location>
</feature>
<evidence type="ECO:0000313" key="14">
    <source>
        <dbReference type="Proteomes" id="UP000625711"/>
    </source>
</evidence>
<feature type="domain" description="Ribosomal RNA methyltransferase SPB1-like C-terminal" evidence="11">
    <location>
        <begin position="612"/>
        <end position="826"/>
    </location>
</feature>
<feature type="compositionally biased region" description="Basic and acidic residues" evidence="9">
    <location>
        <begin position="512"/>
        <end position="521"/>
    </location>
</feature>
<dbReference type="GO" id="GO:0000463">
    <property type="term" value="P:maturation of LSU-rRNA from tricistronic rRNA transcript (SSU-rRNA, 5.8S rRNA, LSU-rRNA)"/>
    <property type="evidence" value="ECO:0007669"/>
    <property type="project" value="TreeGrafter"/>
</dbReference>
<dbReference type="InterPro" id="IPR015507">
    <property type="entry name" value="rRNA-MeTfrase_E"/>
</dbReference>
<feature type="region of interest" description="Disordered" evidence="9">
    <location>
        <begin position="583"/>
        <end position="617"/>
    </location>
</feature>
<name>A0A834MMY2_RHYFE</name>
<dbReference type="Gene3D" id="3.40.50.150">
    <property type="entry name" value="Vaccinia Virus protein VP39"/>
    <property type="match status" value="1"/>
</dbReference>
<evidence type="ECO:0000259" key="11">
    <source>
        <dbReference type="Pfam" id="PF07780"/>
    </source>
</evidence>
<evidence type="ECO:0000313" key="13">
    <source>
        <dbReference type="EMBL" id="KAF7284819.1"/>
    </source>
</evidence>
<dbReference type="InterPro" id="IPR029063">
    <property type="entry name" value="SAM-dependent_MTases_sf"/>
</dbReference>
<dbReference type="GO" id="GO:0008650">
    <property type="term" value="F:rRNA (uridine-2'-O-)-methyltransferase activity"/>
    <property type="evidence" value="ECO:0007669"/>
    <property type="project" value="TreeGrafter"/>
</dbReference>
<protein>
    <recommendedName>
        <fullName evidence="8">Putative rRNA methyltransferase</fullName>
        <ecNumber evidence="8">2.1.1.-</ecNumber>
    </recommendedName>
    <alternativeName>
        <fullName evidence="8">2'-O-ribose RNA methyltransferase SPB1 homolog</fullName>
    </alternativeName>
</protein>
<comment type="caution">
    <text evidence="13">The sequence shown here is derived from an EMBL/GenBank/DDBJ whole genome shotgun (WGS) entry which is preliminary data.</text>
</comment>
<dbReference type="Pfam" id="PF11861">
    <property type="entry name" value="DUF3381"/>
    <property type="match status" value="1"/>
</dbReference>
<keyword evidence="3 8" id="KW-0698">rRNA processing</keyword>
<feature type="compositionally biased region" description="Basic and acidic residues" evidence="9">
    <location>
        <begin position="339"/>
        <end position="353"/>
    </location>
</feature>
<feature type="domain" description="DUF3381" evidence="12">
    <location>
        <begin position="233"/>
        <end position="386"/>
    </location>
</feature>
<dbReference type="Pfam" id="PF01728">
    <property type="entry name" value="FtsJ"/>
    <property type="match status" value="1"/>
</dbReference>
<sequence length="849" mass="98153">MGKKTKIGKQRKDKFYHLAKETGFRSRAAFKLIQLNRKFEFLQKSRVCLDLCAAPGGWMQVAKQNMPVSSIIVGVDLFPIKPIPGTISLTEDITTDKCKVAITKELKTWKVDVVLHDGAPNVGKNWLHDAYSQACLTLSSLKLATQFLRKGGWFVTKVFRSKDYNSLVWVLKQLFKKVHATKPQASRNESAEIFVVCQNYIAPDKIDPKFMDPKYVFEELEIEPKNKLNIFHPENKKGKAEGYPENDYTLFHTVNVSDFIKHENGVDILQHASEIIFDDAYILNHEKTTKEIQECFKDIKVLGRKDLRNIMNWWKILHEEYIKKNEDIKAQGEISDEEDKNKKNEDEDQDLKAIDQQILDIESEELKEQKRKRKKVQKERQKLNEKLNLKMILKGDDGPTVEGDDMFSLKQVNDKGKLNKVMDQEPDYLASSEDEEESPKRKYLRYDKDEQHLDSSGLYYKDSDSELEMESDNESDSSRNNNDGLGFDSDESDVEENRNKTKGSVKNVKGKNKSEHPLITDLDYRDKEQKKAHKAELWFERDIFKDLIDDKVEDADLDKMVEEYKKKGAKVIGEGDKIKKLEKTKITKSSIMSEGDNGDSDYSSDNSDTDSDSDYDVEKEIRVPINNSKKDGFEVVKTNAAVGGRKGKKHKLTEEELALGTLMINSKKSKRDLIDAAWNRYAFNDEHLPDWFVQDEQKHMKKEAPVPKELVNDYKKKLEEINVRPIKKVIEAKARKKRRALRKLEKAKKKAEAVLDNADVSEREKAQQIKQIYKKAHQEPKKEVTYVVAKKHMAAKRVKRPAGVKGRYKVVDPRMKKDIRAQKNKLKTMGRGKKHSKSAKKQTKRKSKT</sequence>
<feature type="binding site" evidence="8">
    <location>
        <position position="76"/>
    </location>
    <ligand>
        <name>S-adenosyl-L-methionine</name>
        <dbReference type="ChEBI" id="CHEBI:59789"/>
    </ligand>
</feature>
<evidence type="ECO:0000259" key="12">
    <source>
        <dbReference type="Pfam" id="PF11861"/>
    </source>
</evidence>
<dbReference type="InterPro" id="IPR050082">
    <property type="entry name" value="RNA_methyltr_RlmE"/>
</dbReference>
<evidence type="ECO:0000256" key="2">
    <source>
        <dbReference type="ARBA" id="ARBA00022517"/>
    </source>
</evidence>
<keyword evidence="14" id="KW-1185">Reference proteome</keyword>
<dbReference type="GO" id="GO:0005730">
    <property type="term" value="C:nucleolus"/>
    <property type="evidence" value="ECO:0007669"/>
    <property type="project" value="UniProtKB-SubCell"/>
</dbReference>
<feature type="binding site" evidence="8">
    <location>
        <position position="56"/>
    </location>
    <ligand>
        <name>S-adenosyl-L-methionine</name>
        <dbReference type="ChEBI" id="CHEBI:59789"/>
    </ligand>
</feature>
<keyword evidence="7 8" id="KW-0539">Nucleus</keyword>
<gene>
    <name evidence="13" type="ORF">GWI33_021576</name>
</gene>
<proteinExistence type="inferred from homology"/>
<dbReference type="SUPFAM" id="SSF53335">
    <property type="entry name" value="S-adenosyl-L-methionine-dependent methyltransferases"/>
    <property type="match status" value="1"/>
</dbReference>
<dbReference type="FunFam" id="3.40.50.150:FF:000004">
    <property type="entry name" value="AdoMet-dependent rRNA methyltransferase SPB1"/>
    <property type="match status" value="1"/>
</dbReference>
<organism evidence="13 14">
    <name type="scientific">Rhynchophorus ferrugineus</name>
    <name type="common">Red palm weevil</name>
    <name type="synonym">Curculio ferrugineus</name>
    <dbReference type="NCBI Taxonomy" id="354439"/>
    <lineage>
        <taxon>Eukaryota</taxon>
        <taxon>Metazoa</taxon>
        <taxon>Ecdysozoa</taxon>
        <taxon>Arthropoda</taxon>
        <taxon>Hexapoda</taxon>
        <taxon>Insecta</taxon>
        <taxon>Pterygota</taxon>
        <taxon>Neoptera</taxon>
        <taxon>Endopterygota</taxon>
        <taxon>Coleoptera</taxon>
        <taxon>Polyphaga</taxon>
        <taxon>Cucujiformia</taxon>
        <taxon>Curculionidae</taxon>
        <taxon>Dryophthorinae</taxon>
        <taxon>Rhynchophorus</taxon>
    </lineage>
</organism>
<evidence type="ECO:0000256" key="1">
    <source>
        <dbReference type="ARBA" id="ARBA00004604"/>
    </source>
</evidence>
<evidence type="ECO:0000256" key="4">
    <source>
        <dbReference type="ARBA" id="ARBA00022603"/>
    </source>
</evidence>
<keyword evidence="5 8" id="KW-0808">Transferase</keyword>
<dbReference type="PANTHER" id="PTHR10920">
    <property type="entry name" value="RIBOSOMAL RNA METHYLTRANSFERASE"/>
    <property type="match status" value="1"/>
</dbReference>
<dbReference type="GO" id="GO:0016435">
    <property type="term" value="F:rRNA (guanine) methyltransferase activity"/>
    <property type="evidence" value="ECO:0007669"/>
    <property type="project" value="TreeGrafter"/>
</dbReference>
<keyword evidence="6 8" id="KW-0949">S-adenosyl-L-methionine</keyword>
<comment type="subcellular location">
    <subcellularLocation>
        <location evidence="1 8">Nucleus</location>
        <location evidence="1 8">Nucleolus</location>
    </subcellularLocation>
</comment>
<dbReference type="EMBL" id="JAACXV010000069">
    <property type="protein sequence ID" value="KAF7284819.1"/>
    <property type="molecule type" value="Genomic_DNA"/>
</dbReference>
<keyword evidence="8" id="KW-0175">Coiled coil</keyword>
<dbReference type="GO" id="GO:0000466">
    <property type="term" value="P:maturation of 5.8S rRNA from tricistronic rRNA transcript (SSU-rRNA, 5.8S rRNA, LSU-rRNA)"/>
    <property type="evidence" value="ECO:0007669"/>
    <property type="project" value="TreeGrafter"/>
</dbReference>
<dbReference type="HAMAP" id="MF_03163">
    <property type="entry name" value="RNA_methyltr_E_SPB1"/>
    <property type="match status" value="1"/>
</dbReference>
<feature type="binding site" evidence="8">
    <location>
        <position position="117"/>
    </location>
    <ligand>
        <name>S-adenosyl-L-methionine</name>
        <dbReference type="ChEBI" id="CHEBI:59789"/>
    </ligand>
</feature>
<comment type="function">
    <text evidence="8">Probable methyltransferase involved in the maturation of rRNA and in the biogenesis of ribosomal subunits.</text>
</comment>
<dbReference type="OrthoDB" id="1287559at2759"/>
<feature type="binding site" evidence="8">
    <location>
        <position position="58"/>
    </location>
    <ligand>
        <name>S-adenosyl-L-methionine</name>
        <dbReference type="ChEBI" id="CHEBI:59789"/>
    </ligand>
</feature>
<feature type="region of interest" description="Disordered" evidence="9">
    <location>
        <begin position="812"/>
        <end position="849"/>
    </location>
</feature>
<dbReference type="PANTHER" id="PTHR10920:SF13">
    <property type="entry name" value="PRE-RRNA 2'-O-RIBOSE RNA METHYLTRANSFERASE FTSJ3"/>
    <property type="match status" value="1"/>
</dbReference>
<comment type="catalytic activity">
    <reaction evidence="8">
        <text>a ribonucleotide in rRNA + S-adenosyl-L-methionine = a 2'-O-methylribonucleotide in rRNA + S-adenosyl-L-homocysteine + H(+)</text>
        <dbReference type="Rhea" id="RHEA:48628"/>
        <dbReference type="Rhea" id="RHEA-COMP:12164"/>
        <dbReference type="Rhea" id="RHEA-COMP:12165"/>
        <dbReference type="ChEBI" id="CHEBI:15378"/>
        <dbReference type="ChEBI" id="CHEBI:57856"/>
        <dbReference type="ChEBI" id="CHEBI:59789"/>
        <dbReference type="ChEBI" id="CHEBI:90675"/>
        <dbReference type="ChEBI" id="CHEBI:90676"/>
    </reaction>
</comment>
<keyword evidence="2 8" id="KW-0690">Ribosome biogenesis</keyword>
<evidence type="ECO:0000256" key="6">
    <source>
        <dbReference type="ARBA" id="ARBA00022691"/>
    </source>
</evidence>
<feature type="compositionally biased region" description="Acidic residues" evidence="9">
    <location>
        <begin position="465"/>
        <end position="475"/>
    </location>
</feature>
<dbReference type="InterPro" id="IPR028589">
    <property type="entry name" value="SPB1-like"/>
</dbReference>
<keyword evidence="4 8" id="KW-0489">Methyltransferase</keyword>
<dbReference type="AlphaFoldDB" id="A0A834MMY2"/>
<dbReference type="Pfam" id="PF07780">
    <property type="entry name" value="Spb1_C"/>
    <property type="match status" value="1"/>
</dbReference>
<evidence type="ECO:0000256" key="8">
    <source>
        <dbReference type="HAMAP-Rule" id="MF_03163"/>
    </source>
</evidence>
<feature type="compositionally biased region" description="Basic and acidic residues" evidence="9">
    <location>
        <begin position="438"/>
        <end position="453"/>
    </location>
</feature>
<dbReference type="GO" id="GO:0030687">
    <property type="term" value="C:preribosome, large subunit precursor"/>
    <property type="evidence" value="ECO:0007669"/>
    <property type="project" value="TreeGrafter"/>
</dbReference>
<evidence type="ECO:0000256" key="9">
    <source>
        <dbReference type="SAM" id="MobiDB-lite"/>
    </source>
</evidence>
<feature type="region of interest" description="Disordered" evidence="9">
    <location>
        <begin position="413"/>
        <end position="521"/>
    </location>
</feature>
<feature type="compositionally biased region" description="Basic and acidic residues" evidence="9">
    <location>
        <begin position="413"/>
        <end position="423"/>
    </location>
</feature>
<feature type="binding site" evidence="8">
    <location>
        <position position="92"/>
    </location>
    <ligand>
        <name>S-adenosyl-L-methionine</name>
        <dbReference type="ChEBI" id="CHEBI:59789"/>
    </ligand>
</feature>
<feature type="coiled-coil region" evidence="8">
    <location>
        <begin position="727"/>
        <end position="764"/>
    </location>
</feature>
<dbReference type="HAMAP" id="MF_01547">
    <property type="entry name" value="RNA_methyltr_E"/>
    <property type="match status" value="1"/>
</dbReference>
<feature type="compositionally biased region" description="Basic and acidic residues" evidence="9">
    <location>
        <begin position="812"/>
        <end position="821"/>
    </location>
</feature>
<comment type="similarity">
    <text evidence="8">Belongs to the class I-like SAM-binding methyltransferase superfamily. RNA methyltransferase RlmE family. SPB1 subfamily.</text>
</comment>
<accession>A0A834MMY2</accession>
<dbReference type="EC" id="2.1.1.-" evidence="8"/>
<feature type="active site" description="Proton acceptor" evidence="8">
    <location>
        <position position="157"/>
    </location>
</feature>
<dbReference type="InterPro" id="IPR002877">
    <property type="entry name" value="RNA_MeTrfase_FtsJ_dom"/>
</dbReference>
<dbReference type="Proteomes" id="UP000625711">
    <property type="component" value="Unassembled WGS sequence"/>
</dbReference>
<dbReference type="InterPro" id="IPR024576">
    <property type="entry name" value="rRNA_MeTfrase_Spb1_DUF3381"/>
</dbReference>
<reference evidence="13" key="1">
    <citation type="submission" date="2020-08" db="EMBL/GenBank/DDBJ databases">
        <title>Genome sequencing and assembly of the red palm weevil Rhynchophorus ferrugineus.</title>
        <authorList>
            <person name="Dias G.B."/>
            <person name="Bergman C.M."/>
            <person name="Manee M."/>
        </authorList>
    </citation>
    <scope>NUCLEOTIDE SEQUENCE</scope>
    <source>
        <strain evidence="13">AA-2017</strain>
        <tissue evidence="13">Whole larva</tissue>
    </source>
</reference>
<evidence type="ECO:0000256" key="5">
    <source>
        <dbReference type="ARBA" id="ARBA00022679"/>
    </source>
</evidence>
<feature type="compositionally biased region" description="Basic residues" evidence="9">
    <location>
        <begin position="500"/>
        <end position="511"/>
    </location>
</feature>
<evidence type="ECO:0000259" key="10">
    <source>
        <dbReference type="Pfam" id="PF01728"/>
    </source>
</evidence>
<evidence type="ECO:0000256" key="7">
    <source>
        <dbReference type="ARBA" id="ARBA00023242"/>
    </source>
</evidence>
<dbReference type="InterPro" id="IPR012920">
    <property type="entry name" value="rRNA_MeTfrase_SPB1-like_C"/>
</dbReference>
<feature type="domain" description="Ribosomal RNA methyltransferase FtsJ" evidence="10">
    <location>
        <begin position="24"/>
        <end position="200"/>
    </location>
</feature>